<dbReference type="EMBL" id="SPVH01000007">
    <property type="protein sequence ID" value="TFW11230.1"/>
    <property type="molecule type" value="Genomic_DNA"/>
</dbReference>
<feature type="signal peptide" evidence="2">
    <location>
        <begin position="1"/>
        <end position="23"/>
    </location>
</feature>
<organism evidence="3 4">
    <name type="scientific">Brevundimonas intermedia</name>
    <dbReference type="NCBI Taxonomy" id="74315"/>
    <lineage>
        <taxon>Bacteria</taxon>
        <taxon>Pseudomonadati</taxon>
        <taxon>Pseudomonadota</taxon>
        <taxon>Alphaproteobacteria</taxon>
        <taxon>Caulobacterales</taxon>
        <taxon>Caulobacteraceae</taxon>
        <taxon>Brevundimonas</taxon>
    </lineage>
</organism>
<dbReference type="Proteomes" id="UP000298216">
    <property type="component" value="Unassembled WGS sequence"/>
</dbReference>
<protein>
    <submittedName>
        <fullName evidence="3">Ammonium transporter family protein</fullName>
    </submittedName>
</protein>
<name>A0A4Y9RQ62_9CAUL</name>
<evidence type="ECO:0000256" key="1">
    <source>
        <dbReference type="SAM" id="MobiDB-lite"/>
    </source>
</evidence>
<proteinExistence type="predicted"/>
<keyword evidence="2" id="KW-0732">Signal</keyword>
<reference evidence="3 4" key="1">
    <citation type="submission" date="2019-03" db="EMBL/GenBank/DDBJ databases">
        <title>Draft genome of Brevundimonas sp. a heavy metal resistant soil bacteria.</title>
        <authorList>
            <person name="Soto J."/>
        </authorList>
    </citation>
    <scope>NUCLEOTIDE SEQUENCE [LARGE SCALE GENOMIC DNA]</scope>
    <source>
        <strain evidence="3 4">B-10</strain>
    </source>
</reference>
<evidence type="ECO:0000256" key="2">
    <source>
        <dbReference type="SAM" id="SignalP"/>
    </source>
</evidence>
<evidence type="ECO:0000313" key="3">
    <source>
        <dbReference type="EMBL" id="TFW11230.1"/>
    </source>
</evidence>
<comment type="caution">
    <text evidence="3">The sequence shown here is derived from an EMBL/GenBank/DDBJ whole genome shotgun (WGS) entry which is preliminary data.</text>
</comment>
<dbReference type="AlphaFoldDB" id="A0A4Y9RQ62"/>
<feature type="chain" id="PRO_5021348989" evidence="2">
    <location>
        <begin position="24"/>
        <end position="80"/>
    </location>
</feature>
<accession>A0A4Y9RQ62</accession>
<gene>
    <name evidence="3" type="ORF">EGY25_16360</name>
</gene>
<sequence length="80" mass="8005">MRVSNLLAAAGAILTLSAGAALAAEGCDCCKDMAADAAMTCCDEMQDDASSAPAHSLAPDSAPARPSSEAVNHNQQRSPT</sequence>
<keyword evidence="4" id="KW-1185">Reference proteome</keyword>
<feature type="compositionally biased region" description="Polar residues" evidence="1">
    <location>
        <begin position="69"/>
        <end position="80"/>
    </location>
</feature>
<feature type="region of interest" description="Disordered" evidence="1">
    <location>
        <begin position="49"/>
        <end position="80"/>
    </location>
</feature>
<evidence type="ECO:0000313" key="4">
    <source>
        <dbReference type="Proteomes" id="UP000298216"/>
    </source>
</evidence>
<dbReference type="RefSeq" id="WP_066629264.1">
    <property type="nucleotide sequence ID" value="NZ_SPVH01000007.1"/>
</dbReference>